<evidence type="ECO:0000313" key="14">
    <source>
        <dbReference type="Proteomes" id="UP000054359"/>
    </source>
</evidence>
<dbReference type="InterPro" id="IPR055270">
    <property type="entry name" value="Glyco_tran_10_C"/>
</dbReference>
<dbReference type="EC" id="2.4.1.-" evidence="11"/>
<keyword evidence="7" id="KW-0735">Signal-anchor</keyword>
<evidence type="ECO:0000259" key="12">
    <source>
        <dbReference type="Pfam" id="PF00852"/>
    </source>
</evidence>
<feature type="domain" description="Fucosyltransferase C-terminal" evidence="12">
    <location>
        <begin position="7"/>
        <end position="106"/>
    </location>
</feature>
<dbReference type="OMA" id="FIECFEC"/>
<dbReference type="UniPathway" id="UPA00378"/>
<proteinExistence type="inferred from homology"/>
<evidence type="ECO:0000256" key="8">
    <source>
        <dbReference type="ARBA" id="ARBA00022989"/>
    </source>
</evidence>
<dbReference type="OrthoDB" id="9993460at2759"/>
<evidence type="ECO:0000256" key="6">
    <source>
        <dbReference type="ARBA" id="ARBA00022692"/>
    </source>
</evidence>
<keyword evidence="6 11" id="KW-0812">Transmembrane</keyword>
<name>A0A087U4Q2_STEMI</name>
<comment type="pathway">
    <text evidence="2">Protein modification; protein glycosylation.</text>
</comment>
<evidence type="ECO:0000256" key="9">
    <source>
        <dbReference type="ARBA" id="ARBA00023136"/>
    </source>
</evidence>
<dbReference type="InterPro" id="IPR038577">
    <property type="entry name" value="GT10-like_C_sf"/>
</dbReference>
<feature type="non-terminal residue" evidence="13">
    <location>
        <position position="195"/>
    </location>
</feature>
<evidence type="ECO:0000256" key="5">
    <source>
        <dbReference type="ARBA" id="ARBA00022679"/>
    </source>
</evidence>
<comment type="subcellular location">
    <subcellularLocation>
        <location evidence="1 11">Golgi apparatus</location>
        <location evidence="1 11">Golgi stack membrane</location>
        <topology evidence="1 11">Single-pass type II membrane protein</topology>
    </subcellularLocation>
</comment>
<dbReference type="PANTHER" id="PTHR11929">
    <property type="entry name" value="ALPHA- 1,3 -FUCOSYLTRANSFERASE"/>
    <property type="match status" value="1"/>
</dbReference>
<sequence length="195" mass="22675">MSGMNSDAFWSILSQYKFNLAFENAVCRDYITEKLWRPLVIGSVPIYYGSPAVEDWLPNPDSAILTKNFASPKQLAEHLLRLQTDDEAYERHLEHKILSKISNQRLIEALSNREWGINNDHTKRNFIECFECMVCKRVAHNHRRALKGNVPLKYQADLNHYGCPEPVSPFTLRPDSQSWWLELHNKAKYEATALQ</sequence>
<protein>
    <recommendedName>
        <fullName evidence="11">Fucosyltransferase</fullName>
        <ecNumber evidence="11">2.4.1.-</ecNumber>
    </recommendedName>
</protein>
<dbReference type="Gene3D" id="3.40.50.11660">
    <property type="entry name" value="Glycosyl transferase family 10, C-terminal domain"/>
    <property type="match status" value="1"/>
</dbReference>
<dbReference type="GO" id="GO:0032580">
    <property type="term" value="C:Golgi cisterna membrane"/>
    <property type="evidence" value="ECO:0007669"/>
    <property type="project" value="UniProtKB-SubCell"/>
</dbReference>
<comment type="similarity">
    <text evidence="3 11">Belongs to the glycosyltransferase 10 family.</text>
</comment>
<gene>
    <name evidence="13" type="ORF">X975_05785</name>
</gene>
<dbReference type="PANTHER" id="PTHR11929:SF194">
    <property type="entry name" value="ALPHA-(1,3)-FUCOSYLTRANSFERASE 10"/>
    <property type="match status" value="1"/>
</dbReference>
<dbReference type="GO" id="GO:0046920">
    <property type="term" value="F:alpha-(1-&gt;3)-fucosyltransferase activity"/>
    <property type="evidence" value="ECO:0007669"/>
    <property type="project" value="TreeGrafter"/>
</dbReference>
<evidence type="ECO:0000256" key="1">
    <source>
        <dbReference type="ARBA" id="ARBA00004447"/>
    </source>
</evidence>
<organism evidence="13 14">
    <name type="scientific">Stegodyphus mimosarum</name>
    <name type="common">African social velvet spider</name>
    <dbReference type="NCBI Taxonomy" id="407821"/>
    <lineage>
        <taxon>Eukaryota</taxon>
        <taxon>Metazoa</taxon>
        <taxon>Ecdysozoa</taxon>
        <taxon>Arthropoda</taxon>
        <taxon>Chelicerata</taxon>
        <taxon>Arachnida</taxon>
        <taxon>Araneae</taxon>
        <taxon>Araneomorphae</taxon>
        <taxon>Entelegynae</taxon>
        <taxon>Eresoidea</taxon>
        <taxon>Eresidae</taxon>
        <taxon>Stegodyphus</taxon>
    </lineage>
</organism>
<evidence type="ECO:0000256" key="4">
    <source>
        <dbReference type="ARBA" id="ARBA00022676"/>
    </source>
</evidence>
<evidence type="ECO:0000256" key="7">
    <source>
        <dbReference type="ARBA" id="ARBA00022968"/>
    </source>
</evidence>
<accession>A0A087U4Q2</accession>
<reference evidence="13 14" key="1">
    <citation type="submission" date="2013-11" db="EMBL/GenBank/DDBJ databases">
        <title>Genome sequencing of Stegodyphus mimosarum.</title>
        <authorList>
            <person name="Bechsgaard J."/>
        </authorList>
    </citation>
    <scope>NUCLEOTIDE SEQUENCE [LARGE SCALE GENOMIC DNA]</scope>
</reference>
<dbReference type="EMBL" id="KK118151">
    <property type="protein sequence ID" value="KFM72341.1"/>
    <property type="molecule type" value="Genomic_DNA"/>
</dbReference>
<dbReference type="Pfam" id="PF00852">
    <property type="entry name" value="Glyco_transf_10"/>
    <property type="match status" value="1"/>
</dbReference>
<keyword evidence="4 11" id="KW-0328">Glycosyltransferase</keyword>
<keyword evidence="5 11" id="KW-0808">Transferase</keyword>
<dbReference type="SUPFAM" id="SSF53756">
    <property type="entry name" value="UDP-Glycosyltransferase/glycogen phosphorylase"/>
    <property type="match status" value="1"/>
</dbReference>
<dbReference type="InterPro" id="IPR001503">
    <property type="entry name" value="Glyco_trans_10"/>
</dbReference>
<keyword evidence="9" id="KW-0472">Membrane</keyword>
<keyword evidence="14" id="KW-1185">Reference proteome</keyword>
<dbReference type="STRING" id="407821.A0A087U4Q2"/>
<dbReference type="FunFam" id="3.40.50.11660:FF:000002">
    <property type="entry name" value="Alpha-(1,3)-fucosyltransferase"/>
    <property type="match status" value="1"/>
</dbReference>
<keyword evidence="11" id="KW-0333">Golgi apparatus</keyword>
<keyword evidence="8" id="KW-1133">Transmembrane helix</keyword>
<evidence type="ECO:0000256" key="10">
    <source>
        <dbReference type="ARBA" id="ARBA00023180"/>
    </source>
</evidence>
<evidence type="ECO:0000256" key="11">
    <source>
        <dbReference type="RuleBase" id="RU003832"/>
    </source>
</evidence>
<evidence type="ECO:0000256" key="2">
    <source>
        <dbReference type="ARBA" id="ARBA00004922"/>
    </source>
</evidence>
<dbReference type="Proteomes" id="UP000054359">
    <property type="component" value="Unassembled WGS sequence"/>
</dbReference>
<evidence type="ECO:0000313" key="13">
    <source>
        <dbReference type="EMBL" id="KFM72341.1"/>
    </source>
</evidence>
<evidence type="ECO:0000256" key="3">
    <source>
        <dbReference type="ARBA" id="ARBA00008919"/>
    </source>
</evidence>
<keyword evidence="10" id="KW-0325">Glycoprotein</keyword>
<dbReference type="AlphaFoldDB" id="A0A087U4Q2"/>